<accession>A0ABS3LDX1</accession>
<dbReference type="NCBIfam" id="TIGR04090">
    <property type="entry name" value="exp_by_SipW_IV"/>
    <property type="match status" value="1"/>
</dbReference>
<dbReference type="InterPro" id="IPR023833">
    <property type="entry name" value="Signal_pept_SipW-depend-type"/>
</dbReference>
<organism evidence="1 2">
    <name type="scientific">Candidatus Enterococcus moelleringii</name>
    <dbReference type="NCBI Taxonomy" id="2815325"/>
    <lineage>
        <taxon>Bacteria</taxon>
        <taxon>Bacillati</taxon>
        <taxon>Bacillota</taxon>
        <taxon>Bacilli</taxon>
        <taxon>Lactobacillales</taxon>
        <taxon>Enterococcaceae</taxon>
        <taxon>Enterococcus</taxon>
    </lineage>
</organism>
<evidence type="ECO:0008006" key="3">
    <source>
        <dbReference type="Google" id="ProtNLM"/>
    </source>
</evidence>
<dbReference type="NCBIfam" id="TIGR04088">
    <property type="entry name" value="cognate_SipW"/>
    <property type="match status" value="1"/>
</dbReference>
<dbReference type="InterPro" id="IPR022121">
    <property type="entry name" value="Peptidase_M73_camelysin"/>
</dbReference>
<dbReference type="InterPro" id="IPR024008">
    <property type="entry name" value="BsaA"/>
</dbReference>
<dbReference type="EMBL" id="JAFREM010000028">
    <property type="protein sequence ID" value="MBO1307838.1"/>
    <property type="molecule type" value="Genomic_DNA"/>
</dbReference>
<sequence length="283" mass="32462">MNKGKKLLYVFYRSKISFALLSLLLSLLLVIGSTYAWYTDSDERINRMVGAEDKLAAEIKEDFNQVSGWAPGTTREKKVRVTNTGKTPAIVRLSFTEAFVGFEVDKTDNHRDNAALVNGNGNLKLHEFDEQTEKLIDVKDLSTWQIGNVYSTGDNTHYIANAREPEQSYEYNGNRAILLEAFKLNFKTAKVFDKPADTTGQTDYWYYEDGYFYYSEILEPNESTIDLLESVTLTPKYANQYEGALYKLVPQMDAHDITKVLIHDWSIETTSHVYTMYQDKLVK</sequence>
<dbReference type="RefSeq" id="WP_207674829.1">
    <property type="nucleotide sequence ID" value="NZ_JAFREM010000028.1"/>
</dbReference>
<name>A0ABS3LDX1_9ENTE</name>
<evidence type="ECO:0000313" key="2">
    <source>
        <dbReference type="Proteomes" id="UP000664601"/>
    </source>
</evidence>
<proteinExistence type="predicted"/>
<comment type="caution">
    <text evidence="1">The sequence shown here is derived from an EMBL/GenBank/DDBJ whole genome shotgun (WGS) entry which is preliminary data.</text>
</comment>
<dbReference type="Proteomes" id="UP000664601">
    <property type="component" value="Unassembled WGS sequence"/>
</dbReference>
<reference evidence="1 2" key="1">
    <citation type="submission" date="2021-03" db="EMBL/GenBank/DDBJ databases">
        <title>Enterococcal diversity collection.</title>
        <authorList>
            <person name="Gilmore M.S."/>
            <person name="Schwartzman J."/>
            <person name="Van Tyne D."/>
            <person name="Martin M."/>
            <person name="Earl A.M."/>
            <person name="Manson A.L."/>
            <person name="Straub T."/>
            <person name="Salamzade R."/>
            <person name="Saavedra J."/>
            <person name="Lebreton F."/>
            <person name="Prichula J."/>
            <person name="Schaufler K."/>
            <person name="Gaca A."/>
            <person name="Sgardioli B."/>
            <person name="Wagenaar J."/>
            <person name="Strong T."/>
        </authorList>
    </citation>
    <scope>NUCLEOTIDE SEQUENCE [LARGE SCALE GENOMIC DNA]</scope>
    <source>
        <strain evidence="1 2">669A</strain>
    </source>
</reference>
<gene>
    <name evidence="1" type="ORF">JZO70_16810</name>
</gene>
<keyword evidence="2" id="KW-1185">Reference proteome</keyword>
<protein>
    <recommendedName>
        <fullName evidence="3">Alternate signal-mediated exported protein</fullName>
    </recommendedName>
</protein>
<evidence type="ECO:0000313" key="1">
    <source>
        <dbReference type="EMBL" id="MBO1307838.1"/>
    </source>
</evidence>
<dbReference type="Pfam" id="PF12389">
    <property type="entry name" value="Peptidase_M73"/>
    <property type="match status" value="1"/>
</dbReference>